<comment type="caution">
    <text evidence="11">The sequence shown here is derived from an EMBL/GenBank/DDBJ whole genome shotgun (WGS) entry which is preliminary data.</text>
</comment>
<dbReference type="PANTHER" id="PTHR42771:SF11">
    <property type="entry name" value="FERRICHROME TRANSPORT ATP-BINDING PROTEIN FHUC"/>
    <property type="match status" value="1"/>
</dbReference>
<dbReference type="PROSITE" id="PS50893">
    <property type="entry name" value="ABC_TRANSPORTER_2"/>
    <property type="match status" value="1"/>
</dbReference>
<dbReference type="OrthoDB" id="9787851at2"/>
<reference evidence="11 12" key="1">
    <citation type="submission" date="2016-07" db="EMBL/GenBank/DDBJ databases">
        <title>Caryophanon latum genome sequencing.</title>
        <authorList>
            <person name="Verma A."/>
            <person name="Pal Y."/>
            <person name="Krishnamurthi S."/>
        </authorList>
    </citation>
    <scope>NUCLEOTIDE SEQUENCE [LARGE SCALE GENOMIC DNA]</scope>
    <source>
        <strain evidence="11 12">DSM 14151</strain>
    </source>
</reference>
<dbReference type="InterPro" id="IPR051535">
    <property type="entry name" value="Siderophore_ABC-ATPase"/>
</dbReference>
<dbReference type="GO" id="GO:0005886">
    <property type="term" value="C:plasma membrane"/>
    <property type="evidence" value="ECO:0007669"/>
    <property type="project" value="UniProtKB-SubCell"/>
</dbReference>
<dbReference type="EMBL" id="MATO01000078">
    <property type="protein sequence ID" value="OCS84383.1"/>
    <property type="molecule type" value="Genomic_DNA"/>
</dbReference>
<evidence type="ECO:0000259" key="10">
    <source>
        <dbReference type="PROSITE" id="PS50893"/>
    </source>
</evidence>
<dbReference type="PANTHER" id="PTHR42771">
    <property type="entry name" value="IRON(3+)-HYDROXAMATE IMPORT ATP-BINDING PROTEIN FHUC"/>
    <property type="match status" value="1"/>
</dbReference>
<evidence type="ECO:0000256" key="4">
    <source>
        <dbReference type="ARBA" id="ARBA00022496"/>
    </source>
</evidence>
<dbReference type="PROSITE" id="PS00211">
    <property type="entry name" value="ABC_TRANSPORTER_1"/>
    <property type="match status" value="1"/>
</dbReference>
<name>A0A1C0YB76_9BACL</name>
<dbReference type="InterPro" id="IPR003439">
    <property type="entry name" value="ABC_transporter-like_ATP-bd"/>
</dbReference>
<dbReference type="FunFam" id="3.40.50.300:FF:000134">
    <property type="entry name" value="Iron-enterobactin ABC transporter ATP-binding protein"/>
    <property type="match status" value="1"/>
</dbReference>
<dbReference type="InterPro" id="IPR017871">
    <property type="entry name" value="ABC_transporter-like_CS"/>
</dbReference>
<dbReference type="SUPFAM" id="SSF52540">
    <property type="entry name" value="P-loop containing nucleoside triphosphate hydrolases"/>
    <property type="match status" value="1"/>
</dbReference>
<evidence type="ECO:0000313" key="12">
    <source>
        <dbReference type="Proteomes" id="UP000093482"/>
    </source>
</evidence>
<proteinExistence type="predicted"/>
<dbReference type="Proteomes" id="UP000093482">
    <property type="component" value="Unassembled WGS sequence"/>
</dbReference>
<organism evidence="11 12">
    <name type="scientific">Caryophanon latum</name>
    <dbReference type="NCBI Taxonomy" id="33977"/>
    <lineage>
        <taxon>Bacteria</taxon>
        <taxon>Bacillati</taxon>
        <taxon>Bacillota</taxon>
        <taxon>Bacilli</taxon>
        <taxon>Bacillales</taxon>
        <taxon>Caryophanaceae</taxon>
        <taxon>Caryophanon</taxon>
    </lineage>
</organism>
<evidence type="ECO:0000256" key="7">
    <source>
        <dbReference type="ARBA" id="ARBA00023004"/>
    </source>
</evidence>
<evidence type="ECO:0000256" key="8">
    <source>
        <dbReference type="ARBA" id="ARBA00023065"/>
    </source>
</evidence>
<dbReference type="SMART" id="SM00382">
    <property type="entry name" value="AAA"/>
    <property type="match status" value="1"/>
</dbReference>
<keyword evidence="12" id="KW-1185">Reference proteome</keyword>
<evidence type="ECO:0000256" key="5">
    <source>
        <dbReference type="ARBA" id="ARBA00022741"/>
    </source>
</evidence>
<keyword evidence="8" id="KW-0406">Ion transport</keyword>
<feature type="domain" description="ABC transporter" evidence="10">
    <location>
        <begin position="2"/>
        <end position="238"/>
    </location>
</feature>
<dbReference type="CDD" id="cd03214">
    <property type="entry name" value="ABC_Iron-Siderophores_B12_Hemin"/>
    <property type="match status" value="1"/>
</dbReference>
<keyword evidence="7" id="KW-0408">Iron</keyword>
<keyword evidence="4" id="KW-0410">Iron transport</keyword>
<keyword evidence="5" id="KW-0547">Nucleotide-binding</keyword>
<evidence type="ECO:0000256" key="6">
    <source>
        <dbReference type="ARBA" id="ARBA00022840"/>
    </source>
</evidence>
<dbReference type="AlphaFoldDB" id="A0A1C0YB76"/>
<keyword evidence="6 11" id="KW-0067">ATP-binding</keyword>
<evidence type="ECO:0000256" key="9">
    <source>
        <dbReference type="ARBA" id="ARBA00023136"/>
    </source>
</evidence>
<keyword evidence="9" id="KW-0472">Membrane</keyword>
<sequence>MLQTSQLSFERSAAFRLHNIDINIQPGEIVSLIGPNGSGKSTLLRVIARLISPDEGTVLLDGEEIVNMKTEDVAKKLAMLPQMNDHQLDLTVRELVEFGRYPHKKRSSRLSAEDEDIIDWALEVTGLTDMSGRVLPAMSGGERQRAWIAMAIAQRPKVLLLDEPTTYLDISHQLEVMELVHELNEKFGMTVVMVLHDINQAAQYSDRLIVLKRGEVHYDGIPQCVMCKEMFESIFEIDADIYRQNGKFFFTPNRLKK</sequence>
<keyword evidence="2" id="KW-0813">Transport</keyword>
<dbReference type="InterPro" id="IPR027417">
    <property type="entry name" value="P-loop_NTPase"/>
</dbReference>
<evidence type="ECO:0000256" key="1">
    <source>
        <dbReference type="ARBA" id="ARBA00004202"/>
    </source>
</evidence>
<dbReference type="Pfam" id="PF00005">
    <property type="entry name" value="ABC_tran"/>
    <property type="match status" value="1"/>
</dbReference>
<dbReference type="GO" id="GO:0016887">
    <property type="term" value="F:ATP hydrolysis activity"/>
    <property type="evidence" value="ECO:0007669"/>
    <property type="project" value="InterPro"/>
</dbReference>
<keyword evidence="3" id="KW-1003">Cell membrane</keyword>
<evidence type="ECO:0000313" key="11">
    <source>
        <dbReference type="EMBL" id="OCS84383.1"/>
    </source>
</evidence>
<dbReference type="GO" id="GO:0005524">
    <property type="term" value="F:ATP binding"/>
    <property type="evidence" value="ECO:0007669"/>
    <property type="project" value="UniProtKB-KW"/>
</dbReference>
<protein>
    <submittedName>
        <fullName evidence="11">Iron ABC transporter ATP-binding protein</fullName>
    </submittedName>
</protein>
<comment type="subcellular location">
    <subcellularLocation>
        <location evidence="1">Cell membrane</location>
        <topology evidence="1">Peripheral membrane protein</topology>
    </subcellularLocation>
</comment>
<dbReference type="RefSeq" id="WP_066466457.1">
    <property type="nucleotide sequence ID" value="NZ_MATO01000078.1"/>
</dbReference>
<accession>A0A1C0YB76</accession>
<dbReference type="Gene3D" id="3.40.50.300">
    <property type="entry name" value="P-loop containing nucleotide triphosphate hydrolases"/>
    <property type="match status" value="1"/>
</dbReference>
<dbReference type="GO" id="GO:0006826">
    <property type="term" value="P:iron ion transport"/>
    <property type="evidence" value="ECO:0007669"/>
    <property type="project" value="UniProtKB-KW"/>
</dbReference>
<dbReference type="InterPro" id="IPR003593">
    <property type="entry name" value="AAA+_ATPase"/>
</dbReference>
<gene>
    <name evidence="11" type="ORF">A6K76_03065</name>
</gene>
<evidence type="ECO:0000256" key="2">
    <source>
        <dbReference type="ARBA" id="ARBA00022448"/>
    </source>
</evidence>
<evidence type="ECO:0000256" key="3">
    <source>
        <dbReference type="ARBA" id="ARBA00022475"/>
    </source>
</evidence>